<dbReference type="OrthoDB" id="7357196at2759"/>
<evidence type="ECO:0000256" key="3">
    <source>
        <dbReference type="SAM" id="SignalP"/>
    </source>
</evidence>
<dbReference type="Proteomes" id="UP000095300">
    <property type="component" value="Unassembled WGS sequence"/>
</dbReference>
<protein>
    <recommendedName>
        <fullName evidence="4">C-type lectin domain-containing protein</fullName>
    </recommendedName>
</protein>
<dbReference type="SMART" id="SM00034">
    <property type="entry name" value="CLECT"/>
    <property type="match status" value="1"/>
</dbReference>
<dbReference type="CDD" id="cd00037">
    <property type="entry name" value="CLECT"/>
    <property type="match status" value="1"/>
</dbReference>
<organism evidence="5 6">
    <name type="scientific">Stomoxys calcitrans</name>
    <name type="common">Stable fly</name>
    <name type="synonym">Conops calcitrans</name>
    <dbReference type="NCBI Taxonomy" id="35570"/>
    <lineage>
        <taxon>Eukaryota</taxon>
        <taxon>Metazoa</taxon>
        <taxon>Ecdysozoa</taxon>
        <taxon>Arthropoda</taxon>
        <taxon>Hexapoda</taxon>
        <taxon>Insecta</taxon>
        <taxon>Pterygota</taxon>
        <taxon>Neoptera</taxon>
        <taxon>Endopterygota</taxon>
        <taxon>Diptera</taxon>
        <taxon>Brachycera</taxon>
        <taxon>Muscomorpha</taxon>
        <taxon>Muscoidea</taxon>
        <taxon>Muscidae</taxon>
        <taxon>Stomoxys</taxon>
    </lineage>
</organism>
<evidence type="ECO:0000313" key="6">
    <source>
        <dbReference type="Proteomes" id="UP000095300"/>
    </source>
</evidence>
<dbReference type="InterPro" id="IPR051663">
    <property type="entry name" value="CLec_Tetranectin-domain"/>
</dbReference>
<dbReference type="Pfam" id="PF00059">
    <property type="entry name" value="Lectin_C"/>
    <property type="match status" value="1"/>
</dbReference>
<dbReference type="PANTHER" id="PTHR22799:SF6">
    <property type="entry name" value="C-TYPE LECTIN DOMAIN FAMILY 4 MEMBER M-LIKE"/>
    <property type="match status" value="1"/>
</dbReference>
<dbReference type="PROSITE" id="PS00615">
    <property type="entry name" value="C_TYPE_LECTIN_1"/>
    <property type="match status" value="1"/>
</dbReference>
<dbReference type="PANTHER" id="PTHR22799">
    <property type="entry name" value="TETRANECTIN-RELATED"/>
    <property type="match status" value="1"/>
</dbReference>
<sequence>MKILIGLCALLTLVVTSPIQKWQRSGDGCPYLIEHEQMFNWFQAWEECLQNNMTLLAVDSSYKHRQITLLLKELFPKNLTYWIGAHDWIRPKQFVWQSTHAAMHFSDWVAGQPNYGSDHCVRNSAAENQWYDSNCHDNYGFICENLQCSNEKNLAYEKSTVTSKYNVHFWNVLGNQKP</sequence>
<dbReference type="PROSITE" id="PS50041">
    <property type="entry name" value="C_TYPE_LECTIN_2"/>
    <property type="match status" value="1"/>
</dbReference>
<dbReference type="VEuPathDB" id="VectorBase:SCAU003324"/>
<keyword evidence="3" id="KW-0732">Signal</keyword>
<keyword evidence="2" id="KW-1015">Disulfide bond</keyword>
<dbReference type="InterPro" id="IPR016186">
    <property type="entry name" value="C-type_lectin-like/link_sf"/>
</dbReference>
<dbReference type="EnsemblMetazoa" id="SCAU003324-RA">
    <property type="protein sequence ID" value="SCAU003324-PA"/>
    <property type="gene ID" value="SCAU003324"/>
</dbReference>
<keyword evidence="1" id="KW-0430">Lectin</keyword>
<dbReference type="GO" id="GO:0030246">
    <property type="term" value="F:carbohydrate binding"/>
    <property type="evidence" value="ECO:0007669"/>
    <property type="project" value="UniProtKB-KW"/>
</dbReference>
<dbReference type="SUPFAM" id="SSF56436">
    <property type="entry name" value="C-type lectin-like"/>
    <property type="match status" value="1"/>
</dbReference>
<evidence type="ECO:0000256" key="2">
    <source>
        <dbReference type="ARBA" id="ARBA00023157"/>
    </source>
</evidence>
<feature type="signal peptide" evidence="3">
    <location>
        <begin position="1"/>
        <end position="16"/>
    </location>
</feature>
<dbReference type="InterPro" id="IPR001304">
    <property type="entry name" value="C-type_lectin-like"/>
</dbReference>
<reference evidence="5" key="1">
    <citation type="submission" date="2020-05" db="UniProtKB">
        <authorList>
            <consortium name="EnsemblMetazoa"/>
        </authorList>
    </citation>
    <scope>IDENTIFICATION</scope>
    <source>
        <strain evidence="5">USDA</strain>
    </source>
</reference>
<evidence type="ECO:0000313" key="5">
    <source>
        <dbReference type="EnsemblMetazoa" id="SCAU003324-PA"/>
    </source>
</evidence>
<name>A0A1I8NYZ1_STOCA</name>
<proteinExistence type="predicted"/>
<keyword evidence="6" id="KW-1185">Reference proteome</keyword>
<dbReference type="InterPro" id="IPR018378">
    <property type="entry name" value="C-type_lectin_CS"/>
</dbReference>
<gene>
    <name evidence="5" type="primary">106086982</name>
</gene>
<evidence type="ECO:0000256" key="1">
    <source>
        <dbReference type="ARBA" id="ARBA00022734"/>
    </source>
</evidence>
<accession>A0A1I8NYZ1</accession>
<dbReference type="InterPro" id="IPR016187">
    <property type="entry name" value="CTDL_fold"/>
</dbReference>
<dbReference type="Gene3D" id="3.10.100.10">
    <property type="entry name" value="Mannose-Binding Protein A, subunit A"/>
    <property type="match status" value="1"/>
</dbReference>
<evidence type="ECO:0000259" key="4">
    <source>
        <dbReference type="PROSITE" id="PS50041"/>
    </source>
</evidence>
<feature type="domain" description="C-type lectin" evidence="4">
    <location>
        <begin position="25"/>
        <end position="144"/>
    </location>
</feature>
<dbReference type="KEGG" id="scac:106086982"/>
<dbReference type="AlphaFoldDB" id="A0A1I8NYZ1"/>
<feature type="chain" id="PRO_5009325741" description="C-type lectin domain-containing protein" evidence="3">
    <location>
        <begin position="17"/>
        <end position="178"/>
    </location>
</feature>